<evidence type="ECO:0000256" key="2">
    <source>
        <dbReference type="SAM" id="Phobius"/>
    </source>
</evidence>
<evidence type="ECO:0000256" key="1">
    <source>
        <dbReference type="SAM" id="MobiDB-lite"/>
    </source>
</evidence>
<keyword evidence="2" id="KW-0472">Membrane</keyword>
<feature type="region of interest" description="Disordered" evidence="1">
    <location>
        <begin position="83"/>
        <end position="104"/>
    </location>
</feature>
<feature type="transmembrane region" description="Helical" evidence="2">
    <location>
        <begin position="112"/>
        <end position="135"/>
    </location>
</feature>
<keyword evidence="2" id="KW-1133">Transmembrane helix</keyword>
<sequence length="137" mass="14420">MHPVQPPISAQGQPTVSHDATAQALLSVAQLLSKLDIPFTPVPPTAHWAPSTVNHAIADLKQQINDIVVLCFNGVTGPGNKGSRGIPSLGVKEPPKLDSEPGAGEPRQLQRVFILCVSVCIVDGYGCFAWVLAALQP</sequence>
<gene>
    <name evidence="3" type="ORF">NDU88_007922</name>
</gene>
<comment type="caution">
    <text evidence="3">The sequence shown here is derived from an EMBL/GenBank/DDBJ whole genome shotgun (WGS) entry which is preliminary data.</text>
</comment>
<evidence type="ECO:0000313" key="3">
    <source>
        <dbReference type="EMBL" id="KAJ1129554.1"/>
    </source>
</evidence>
<keyword evidence="2" id="KW-0812">Transmembrane</keyword>
<proteinExistence type="predicted"/>
<accession>A0AAV7PNY3</accession>
<evidence type="ECO:0000313" key="4">
    <source>
        <dbReference type="Proteomes" id="UP001066276"/>
    </source>
</evidence>
<organism evidence="3 4">
    <name type="scientific">Pleurodeles waltl</name>
    <name type="common">Iberian ribbed newt</name>
    <dbReference type="NCBI Taxonomy" id="8319"/>
    <lineage>
        <taxon>Eukaryota</taxon>
        <taxon>Metazoa</taxon>
        <taxon>Chordata</taxon>
        <taxon>Craniata</taxon>
        <taxon>Vertebrata</taxon>
        <taxon>Euteleostomi</taxon>
        <taxon>Amphibia</taxon>
        <taxon>Batrachia</taxon>
        <taxon>Caudata</taxon>
        <taxon>Salamandroidea</taxon>
        <taxon>Salamandridae</taxon>
        <taxon>Pleurodelinae</taxon>
        <taxon>Pleurodeles</taxon>
    </lineage>
</organism>
<name>A0AAV7PNY3_PLEWA</name>
<dbReference type="AlphaFoldDB" id="A0AAV7PNY3"/>
<reference evidence="3" key="1">
    <citation type="journal article" date="2022" name="bioRxiv">
        <title>Sequencing and chromosome-scale assembly of the giantPleurodeles waltlgenome.</title>
        <authorList>
            <person name="Brown T."/>
            <person name="Elewa A."/>
            <person name="Iarovenko S."/>
            <person name="Subramanian E."/>
            <person name="Araus A.J."/>
            <person name="Petzold A."/>
            <person name="Susuki M."/>
            <person name="Suzuki K.-i.T."/>
            <person name="Hayashi T."/>
            <person name="Toyoda A."/>
            <person name="Oliveira C."/>
            <person name="Osipova E."/>
            <person name="Leigh N.D."/>
            <person name="Simon A."/>
            <person name="Yun M.H."/>
        </authorList>
    </citation>
    <scope>NUCLEOTIDE SEQUENCE</scope>
    <source>
        <strain evidence="3">20211129_DDA</strain>
        <tissue evidence="3">Liver</tissue>
    </source>
</reference>
<protein>
    <submittedName>
        <fullName evidence="3">Uncharacterized protein</fullName>
    </submittedName>
</protein>
<dbReference type="EMBL" id="JANPWB010000011">
    <property type="protein sequence ID" value="KAJ1129554.1"/>
    <property type="molecule type" value="Genomic_DNA"/>
</dbReference>
<keyword evidence="4" id="KW-1185">Reference proteome</keyword>
<dbReference type="Proteomes" id="UP001066276">
    <property type="component" value="Chromosome 7"/>
</dbReference>